<sequence>MSGSVEVRQFLLRYEGADGGSTALSGGVPAQRGSSDGRVSDDQVRRARLAVAHGALDAEDCAHLLDMLGLAPDDDGQSPVQR</sequence>
<proteinExistence type="predicted"/>
<evidence type="ECO:0000313" key="2">
    <source>
        <dbReference type="EMBL" id="MBB4686701.1"/>
    </source>
</evidence>
<organism evidence="2 3">
    <name type="scientific">Amycolatopsis jiangsuensis</name>
    <dbReference type="NCBI Taxonomy" id="1181879"/>
    <lineage>
        <taxon>Bacteria</taxon>
        <taxon>Bacillati</taxon>
        <taxon>Actinomycetota</taxon>
        <taxon>Actinomycetes</taxon>
        <taxon>Pseudonocardiales</taxon>
        <taxon>Pseudonocardiaceae</taxon>
        <taxon>Amycolatopsis</taxon>
    </lineage>
</organism>
<feature type="region of interest" description="Disordered" evidence="1">
    <location>
        <begin position="17"/>
        <end position="41"/>
    </location>
</feature>
<gene>
    <name evidence="2" type="ORF">BJY18_004186</name>
</gene>
<accession>A0A840IVD9</accession>
<evidence type="ECO:0000256" key="1">
    <source>
        <dbReference type="SAM" id="MobiDB-lite"/>
    </source>
</evidence>
<comment type="caution">
    <text evidence="2">The sequence shown here is derived from an EMBL/GenBank/DDBJ whole genome shotgun (WGS) entry which is preliminary data.</text>
</comment>
<evidence type="ECO:0000313" key="3">
    <source>
        <dbReference type="Proteomes" id="UP000581769"/>
    </source>
</evidence>
<dbReference type="Proteomes" id="UP000581769">
    <property type="component" value="Unassembled WGS sequence"/>
</dbReference>
<dbReference type="RefSeq" id="WP_184781524.1">
    <property type="nucleotide sequence ID" value="NZ_JACHMG010000001.1"/>
</dbReference>
<keyword evidence="3" id="KW-1185">Reference proteome</keyword>
<dbReference type="AlphaFoldDB" id="A0A840IVD9"/>
<protein>
    <submittedName>
        <fullName evidence="2">Uncharacterized protein</fullName>
    </submittedName>
</protein>
<dbReference type="EMBL" id="JACHMG010000001">
    <property type="protein sequence ID" value="MBB4686701.1"/>
    <property type="molecule type" value="Genomic_DNA"/>
</dbReference>
<name>A0A840IVD9_9PSEU</name>
<reference evidence="2 3" key="1">
    <citation type="submission" date="2020-08" db="EMBL/GenBank/DDBJ databases">
        <title>Sequencing the genomes of 1000 actinobacteria strains.</title>
        <authorList>
            <person name="Klenk H.-P."/>
        </authorList>
    </citation>
    <scope>NUCLEOTIDE SEQUENCE [LARGE SCALE GENOMIC DNA]</scope>
    <source>
        <strain evidence="2 3">DSM 45859</strain>
    </source>
</reference>